<keyword evidence="2" id="KW-0812">Transmembrane</keyword>
<evidence type="ECO:0000313" key="3">
    <source>
        <dbReference type="EMBL" id="AOX02801.1"/>
    </source>
</evidence>
<accession>A0A1D8TYS4</accession>
<keyword evidence="2" id="KW-0472">Membrane</keyword>
<dbReference type="AlphaFoldDB" id="A0A1D8TYS4"/>
<name>A0A1D8TYS4_9CYAN</name>
<evidence type="ECO:0000256" key="2">
    <source>
        <dbReference type="SAM" id="Phobius"/>
    </source>
</evidence>
<dbReference type="Proteomes" id="UP000177870">
    <property type="component" value="Chromosome"/>
</dbReference>
<dbReference type="EMBL" id="CP017599">
    <property type="protein sequence ID" value="AOX02801.1"/>
    <property type="molecule type" value="Genomic_DNA"/>
</dbReference>
<gene>
    <name evidence="3" type="ORF">BJP34_28170</name>
</gene>
<feature type="region of interest" description="Disordered" evidence="1">
    <location>
        <begin position="1"/>
        <end position="30"/>
    </location>
</feature>
<feature type="transmembrane region" description="Helical" evidence="2">
    <location>
        <begin position="53"/>
        <end position="81"/>
    </location>
</feature>
<protein>
    <submittedName>
        <fullName evidence="3">Uncharacterized protein</fullName>
    </submittedName>
</protein>
<proteinExistence type="predicted"/>
<dbReference type="RefSeq" id="WP_070395200.1">
    <property type="nucleotide sequence ID" value="NZ_CP017599.1"/>
</dbReference>
<feature type="compositionally biased region" description="Basic and acidic residues" evidence="1">
    <location>
        <begin position="1"/>
        <end position="18"/>
    </location>
</feature>
<keyword evidence="2" id="KW-1133">Transmembrane helix</keyword>
<sequence>MSDCRGFPHERLHQDGKRQKLPTPNPSQEGKEIRSFIVQEKRPYRFTSQTQTLYIYLSVILAFLRIIRAIQFSSPYFILLLPRSAISEQLMGYAHATRTAISYQLMGYIIASKPVPRARIVE</sequence>
<reference evidence="4" key="1">
    <citation type="submission" date="2016-10" db="EMBL/GenBank/DDBJ databases">
        <title>Comparative genomics uncovers the prolific and rare metabolic potential of the cyanobacterial genus Moorea.</title>
        <authorList>
            <person name="Leao T."/>
            <person name="Castelao G."/>
            <person name="Korobeynikov A."/>
            <person name="Monroe E.A."/>
            <person name="Podell S."/>
            <person name="Glukhov E."/>
            <person name="Allen E."/>
            <person name="Gerwick W.H."/>
            <person name="Gerwick L."/>
        </authorList>
    </citation>
    <scope>NUCLEOTIDE SEQUENCE [LARGE SCALE GENOMIC DNA]</scope>
    <source>
        <strain evidence="4">PAL-8-15-08-1</strain>
    </source>
</reference>
<organism evidence="3 4">
    <name type="scientific">Moorena producens PAL-8-15-08-1</name>
    <dbReference type="NCBI Taxonomy" id="1458985"/>
    <lineage>
        <taxon>Bacteria</taxon>
        <taxon>Bacillati</taxon>
        <taxon>Cyanobacteriota</taxon>
        <taxon>Cyanophyceae</taxon>
        <taxon>Coleofasciculales</taxon>
        <taxon>Coleofasciculaceae</taxon>
        <taxon>Moorena</taxon>
    </lineage>
</organism>
<dbReference type="KEGG" id="mpro:BJP34_28170"/>
<evidence type="ECO:0000313" key="4">
    <source>
        <dbReference type="Proteomes" id="UP000177870"/>
    </source>
</evidence>
<evidence type="ECO:0000256" key="1">
    <source>
        <dbReference type="SAM" id="MobiDB-lite"/>
    </source>
</evidence>